<feature type="signal peptide" evidence="9">
    <location>
        <begin position="1"/>
        <end position="19"/>
    </location>
</feature>
<dbReference type="Proteomes" id="UP000253664">
    <property type="component" value="Unassembled WGS sequence"/>
</dbReference>
<dbReference type="SUPFAM" id="SSF50630">
    <property type="entry name" value="Acid proteases"/>
    <property type="match status" value="1"/>
</dbReference>
<dbReference type="InterPro" id="IPR001461">
    <property type="entry name" value="Aspartic_peptidase_A1"/>
</dbReference>
<keyword evidence="4 7" id="KW-0064">Aspartyl protease</keyword>
<dbReference type="AlphaFoldDB" id="A0A367LBZ0"/>
<evidence type="ECO:0000313" key="11">
    <source>
        <dbReference type="EMBL" id="RCI11937.1"/>
    </source>
</evidence>
<feature type="chain" id="PRO_5016743432" evidence="9">
    <location>
        <begin position="20"/>
        <end position="475"/>
    </location>
</feature>
<dbReference type="PANTHER" id="PTHR47966">
    <property type="entry name" value="BETA-SITE APP-CLEAVING ENZYME, ISOFORM A-RELATED"/>
    <property type="match status" value="1"/>
</dbReference>
<reference evidence="11 12" key="1">
    <citation type="journal article" date="2015" name="BMC Genomics">
        <title>Insights from the genome of Ophiocordyceps polyrhachis-furcata to pathogenicity and host specificity in insect fungi.</title>
        <authorList>
            <person name="Wichadakul D."/>
            <person name="Kobmoo N."/>
            <person name="Ingsriswang S."/>
            <person name="Tangphatsornruang S."/>
            <person name="Chantasingh D."/>
            <person name="Luangsa-ard J.J."/>
            <person name="Eurwilaichitr L."/>
        </authorList>
    </citation>
    <scope>NUCLEOTIDE SEQUENCE [LARGE SCALE GENOMIC DNA]</scope>
    <source>
        <strain evidence="11 12">BCC 54312</strain>
    </source>
</reference>
<feature type="compositionally biased region" description="Polar residues" evidence="8">
    <location>
        <begin position="432"/>
        <end position="441"/>
    </location>
</feature>
<feature type="active site" evidence="6">
    <location>
        <position position="60"/>
    </location>
</feature>
<accession>A0A367LBZ0</accession>
<dbReference type="PRINTS" id="PR00792">
    <property type="entry name" value="PEPSIN"/>
</dbReference>
<evidence type="ECO:0000256" key="4">
    <source>
        <dbReference type="ARBA" id="ARBA00022750"/>
    </source>
</evidence>
<feature type="domain" description="Peptidase A1" evidence="10">
    <location>
        <begin position="42"/>
        <end position="382"/>
    </location>
</feature>
<keyword evidence="2 7" id="KW-0645">Protease</keyword>
<dbReference type="GO" id="GO:0004190">
    <property type="term" value="F:aspartic-type endopeptidase activity"/>
    <property type="evidence" value="ECO:0007669"/>
    <property type="project" value="UniProtKB-KW"/>
</dbReference>
<dbReference type="CDD" id="cd05474">
    <property type="entry name" value="SAP_like"/>
    <property type="match status" value="1"/>
</dbReference>
<evidence type="ECO:0000256" key="9">
    <source>
        <dbReference type="SAM" id="SignalP"/>
    </source>
</evidence>
<feature type="region of interest" description="Disordered" evidence="8">
    <location>
        <begin position="408"/>
        <end position="441"/>
    </location>
</feature>
<dbReference type="InterPro" id="IPR001969">
    <property type="entry name" value="Aspartic_peptidase_AS"/>
</dbReference>
<evidence type="ECO:0000256" key="3">
    <source>
        <dbReference type="ARBA" id="ARBA00022729"/>
    </source>
</evidence>
<evidence type="ECO:0000313" key="12">
    <source>
        <dbReference type="Proteomes" id="UP000253664"/>
    </source>
</evidence>
<evidence type="ECO:0000256" key="8">
    <source>
        <dbReference type="SAM" id="MobiDB-lite"/>
    </source>
</evidence>
<dbReference type="InterPro" id="IPR021109">
    <property type="entry name" value="Peptidase_aspartic_dom_sf"/>
</dbReference>
<evidence type="ECO:0000256" key="5">
    <source>
        <dbReference type="ARBA" id="ARBA00022801"/>
    </source>
</evidence>
<evidence type="ECO:0000256" key="1">
    <source>
        <dbReference type="ARBA" id="ARBA00007447"/>
    </source>
</evidence>
<name>A0A367LBZ0_9HYPO</name>
<dbReference type="Pfam" id="PF00026">
    <property type="entry name" value="Asp"/>
    <property type="match status" value="1"/>
</dbReference>
<comment type="caution">
    <text evidence="11">The sequence shown here is derived from an EMBL/GenBank/DDBJ whole genome shotgun (WGS) entry which is preliminary data.</text>
</comment>
<proteinExistence type="inferred from homology"/>
<keyword evidence="3 9" id="KW-0732">Signal</keyword>
<dbReference type="Gene3D" id="2.40.70.10">
    <property type="entry name" value="Acid Proteases"/>
    <property type="match status" value="2"/>
</dbReference>
<dbReference type="GO" id="GO:0006508">
    <property type="term" value="P:proteolysis"/>
    <property type="evidence" value="ECO:0007669"/>
    <property type="project" value="UniProtKB-KW"/>
</dbReference>
<dbReference type="OrthoDB" id="771136at2759"/>
<evidence type="ECO:0000256" key="7">
    <source>
        <dbReference type="RuleBase" id="RU000454"/>
    </source>
</evidence>
<dbReference type="PROSITE" id="PS00141">
    <property type="entry name" value="ASP_PROTEASE"/>
    <property type="match status" value="1"/>
</dbReference>
<dbReference type="STRING" id="1330021.A0A367LBZ0"/>
<keyword evidence="12" id="KW-1185">Reference proteome</keyword>
<comment type="similarity">
    <text evidence="1 7">Belongs to the peptidase A1 family.</text>
</comment>
<organism evidence="11 12">
    <name type="scientific">Ophiocordyceps polyrhachis-furcata BCC 54312</name>
    <dbReference type="NCBI Taxonomy" id="1330021"/>
    <lineage>
        <taxon>Eukaryota</taxon>
        <taxon>Fungi</taxon>
        <taxon>Dikarya</taxon>
        <taxon>Ascomycota</taxon>
        <taxon>Pezizomycotina</taxon>
        <taxon>Sordariomycetes</taxon>
        <taxon>Hypocreomycetidae</taxon>
        <taxon>Hypocreales</taxon>
        <taxon>Ophiocordycipitaceae</taxon>
        <taxon>Ophiocordyceps</taxon>
    </lineage>
</organism>
<dbReference type="InterPro" id="IPR033876">
    <property type="entry name" value="SAP-like"/>
</dbReference>
<dbReference type="PANTHER" id="PTHR47966:SF65">
    <property type="entry name" value="ASPARTIC-TYPE ENDOPEPTIDASE"/>
    <property type="match status" value="1"/>
</dbReference>
<dbReference type="InterPro" id="IPR033121">
    <property type="entry name" value="PEPTIDASE_A1"/>
</dbReference>
<evidence type="ECO:0000256" key="6">
    <source>
        <dbReference type="PIRSR" id="PIRSR601461-1"/>
    </source>
</evidence>
<evidence type="ECO:0000256" key="2">
    <source>
        <dbReference type="ARBA" id="ARBA00022670"/>
    </source>
</evidence>
<keyword evidence="5 7" id="KW-0378">Hydrolase</keyword>
<dbReference type="EMBL" id="LKCN02000008">
    <property type="protein sequence ID" value="RCI11937.1"/>
    <property type="molecule type" value="Genomic_DNA"/>
</dbReference>
<sequence>MRPPRGALLLLSLATSSHGQDDKRNNSGFKIPIQNDKERGGYFMNVTIGTPGQELALQLDTGSSDVWVPSSNAKLCREQSGGGCSLGSFNVEESETFDNDTNSLFAIAYQDQSSSRGTYFKDQFLIGMASLPQFTMGLGARTTIPYGLAGVGYASDEAALATTRKAYPNLPLALQQAGFIEAAAYSLWLNDLDASTGNILFGAIDTEEYVGELKRIPVLPDSATKKFTSFLVSMYSLEARSTSGSDFLTSNELPLPVVLDSGTTFTYLPQSLADQVWEEVGARWEPQVGLALLPCSYANHPGHFSFNFAGPDGPRVNVTMTELVVPFTSGDATKFESGPYQGQSACAVGILNQTGPPYLLGDTFLRSAYVVYDMSNNEIGIAPTNFNTSKSNIVPFPSNGATIPSATAVPNEPTRPQLHPARSPMKAARGFQTGQSTASQSSLSMPGSIVAVILTVLFHSSEGLGAFGITFGAFY</sequence>
<protein>
    <submittedName>
        <fullName evidence="11">Aspartyl protease</fullName>
    </submittedName>
</protein>
<evidence type="ECO:0000259" key="10">
    <source>
        <dbReference type="PROSITE" id="PS51767"/>
    </source>
</evidence>
<gene>
    <name evidence="11" type="ORF">L249_4604</name>
</gene>
<dbReference type="PROSITE" id="PS51767">
    <property type="entry name" value="PEPTIDASE_A1"/>
    <property type="match status" value="1"/>
</dbReference>
<feature type="active site" evidence="6">
    <location>
        <position position="260"/>
    </location>
</feature>